<keyword evidence="8 12" id="KW-0472">Membrane</keyword>
<keyword evidence="7 12" id="KW-0297">G-protein coupled receptor</keyword>
<evidence type="ECO:0000256" key="8">
    <source>
        <dbReference type="ARBA" id="ARBA00023136"/>
    </source>
</evidence>
<dbReference type="Proteomes" id="UP000694580">
    <property type="component" value="Chromosome 20"/>
</dbReference>
<dbReference type="GO" id="GO:0016020">
    <property type="term" value="C:membrane"/>
    <property type="evidence" value="ECO:0007669"/>
    <property type="project" value="UniProtKB-SubCell"/>
</dbReference>
<feature type="transmembrane region" description="Helical" evidence="13">
    <location>
        <begin position="255"/>
        <end position="277"/>
    </location>
</feature>
<evidence type="ECO:0000256" key="12">
    <source>
        <dbReference type="RuleBase" id="RU004424"/>
    </source>
</evidence>
<evidence type="ECO:0000256" key="13">
    <source>
        <dbReference type="SAM" id="Phobius"/>
    </source>
</evidence>
<evidence type="ECO:0000313" key="15">
    <source>
        <dbReference type="Proteomes" id="UP000694580"/>
    </source>
</evidence>
<evidence type="ECO:0000256" key="2">
    <source>
        <dbReference type="ARBA" id="ARBA00007376"/>
    </source>
</evidence>
<keyword evidence="4 12" id="KW-0716">Sensory transduction</keyword>
<feature type="transmembrane region" description="Helical" evidence="13">
    <location>
        <begin position="213"/>
        <end position="234"/>
    </location>
</feature>
<keyword evidence="9 12" id="KW-0675">Receptor</keyword>
<evidence type="ECO:0000313" key="14">
    <source>
        <dbReference type="Ensembl" id="ENSDCDP00010040604.1"/>
    </source>
</evidence>
<evidence type="ECO:0000256" key="10">
    <source>
        <dbReference type="ARBA" id="ARBA00023224"/>
    </source>
</evidence>
<dbReference type="GO" id="GO:0004930">
    <property type="term" value="F:G protein-coupled receptor activity"/>
    <property type="evidence" value="ECO:0007669"/>
    <property type="project" value="UniProtKB-KW"/>
</dbReference>
<evidence type="ECO:0000256" key="7">
    <source>
        <dbReference type="ARBA" id="ARBA00023040"/>
    </source>
</evidence>
<evidence type="ECO:0000256" key="5">
    <source>
        <dbReference type="ARBA" id="ARBA00022692"/>
    </source>
</evidence>
<dbReference type="GeneTree" id="ENSGT00530000065251"/>
<reference evidence="14 15" key="1">
    <citation type="submission" date="2020-06" db="EMBL/GenBank/DDBJ databases">
        <authorList>
            <consortium name="Wellcome Sanger Institute Data Sharing"/>
        </authorList>
    </citation>
    <scope>NUCLEOTIDE SEQUENCE [LARGE SCALE GENOMIC DNA]</scope>
</reference>
<evidence type="ECO:0000256" key="11">
    <source>
        <dbReference type="RuleBase" id="RU004423"/>
    </source>
</evidence>
<feature type="transmembrane region" description="Helical" evidence="13">
    <location>
        <begin position="46"/>
        <end position="66"/>
    </location>
</feature>
<gene>
    <name evidence="14" type="primary">MCHR2</name>
</gene>
<dbReference type="AlphaFoldDB" id="A0AAY4D633"/>
<dbReference type="InterPro" id="IPR007960">
    <property type="entry name" value="TAS2R"/>
</dbReference>
<evidence type="ECO:0000256" key="4">
    <source>
        <dbReference type="ARBA" id="ARBA00022606"/>
    </source>
</evidence>
<protein>
    <recommendedName>
        <fullName evidence="12">Taste receptor type 2</fullName>
    </recommendedName>
</protein>
<reference evidence="14" key="3">
    <citation type="submission" date="2025-09" db="UniProtKB">
        <authorList>
            <consortium name="Ensembl"/>
        </authorList>
    </citation>
    <scope>IDENTIFICATION</scope>
</reference>
<keyword evidence="10 12" id="KW-0807">Transducer</keyword>
<dbReference type="PANTHER" id="PTHR11394">
    <property type="entry name" value="TASTE RECEPTOR TYPE 2"/>
    <property type="match status" value="1"/>
</dbReference>
<evidence type="ECO:0000256" key="6">
    <source>
        <dbReference type="ARBA" id="ARBA00022989"/>
    </source>
</evidence>
<feature type="transmembrane region" description="Helical" evidence="13">
    <location>
        <begin position="99"/>
        <end position="126"/>
    </location>
</feature>
<proteinExistence type="inferred from homology"/>
<feature type="transmembrane region" description="Helical" evidence="13">
    <location>
        <begin position="73"/>
        <end position="93"/>
    </location>
</feature>
<organism evidence="14 15">
    <name type="scientific">Denticeps clupeoides</name>
    <name type="common">denticle herring</name>
    <dbReference type="NCBI Taxonomy" id="299321"/>
    <lineage>
        <taxon>Eukaryota</taxon>
        <taxon>Metazoa</taxon>
        <taxon>Chordata</taxon>
        <taxon>Craniata</taxon>
        <taxon>Vertebrata</taxon>
        <taxon>Euteleostomi</taxon>
        <taxon>Actinopterygii</taxon>
        <taxon>Neopterygii</taxon>
        <taxon>Teleostei</taxon>
        <taxon>Clupei</taxon>
        <taxon>Clupeiformes</taxon>
        <taxon>Denticipitoidei</taxon>
        <taxon>Denticipitidae</taxon>
        <taxon>Denticeps</taxon>
    </lineage>
</organism>
<dbReference type="GO" id="GO:0033038">
    <property type="term" value="F:bitter taste receptor activity"/>
    <property type="evidence" value="ECO:0007669"/>
    <property type="project" value="InterPro"/>
</dbReference>
<sequence>MSASSLSTVRYLRHHMKNMEVSGSSFSTPQLQSQMRVTVTGIVQEALYFLVSSWIITKICLFQNLVSTVDLDNHILVTVFTLYCFGTTINLGVGPQGYFQFAVNAVAVLAIEANMISCGCLSAFYFTQIVPPRRSYFIWIKRNIKTIIYLGLLLYYFYFLIEWIVIGLVFYDVFSQSRTDHTNSTSGAGPVQNLSGNVLGLSSSINTMIGCRIFVIWMSLGVMTLSSCTTVRYLRRHMKNMESSSISFSSPQLQSQMRVTIIGIVQGLLYLLCALWFCVDVWLRAIEFIIFDIDRHISLTVYSLYCLGSSVNLGVGQSLFRQRANTQHPFQTWRTL</sequence>
<feature type="transmembrane region" description="Helical" evidence="13">
    <location>
        <begin position="147"/>
        <end position="171"/>
    </location>
</feature>
<name>A0AAY4D633_9TELE</name>
<keyword evidence="3 12" id="KW-0919">Taste</keyword>
<comment type="similarity">
    <text evidence="2 11">Belongs to the G-protein coupled receptor T2R family.</text>
</comment>
<evidence type="ECO:0000256" key="1">
    <source>
        <dbReference type="ARBA" id="ARBA00004141"/>
    </source>
</evidence>
<dbReference type="Pfam" id="PF05296">
    <property type="entry name" value="TAS2R"/>
    <property type="match status" value="1"/>
</dbReference>
<dbReference type="Ensembl" id="ENSDCDT00010050483.1">
    <property type="protein sequence ID" value="ENSDCDP00010040604.1"/>
    <property type="gene ID" value="ENSDCDG00010025899.1"/>
</dbReference>
<keyword evidence="6 13" id="KW-1133">Transmembrane helix</keyword>
<feature type="transmembrane region" description="Helical" evidence="13">
    <location>
        <begin position="297"/>
        <end position="315"/>
    </location>
</feature>
<evidence type="ECO:0000256" key="3">
    <source>
        <dbReference type="ARBA" id="ARBA00022480"/>
    </source>
</evidence>
<keyword evidence="5 12" id="KW-0812">Transmembrane</keyword>
<evidence type="ECO:0000256" key="9">
    <source>
        <dbReference type="ARBA" id="ARBA00023170"/>
    </source>
</evidence>
<keyword evidence="15" id="KW-1185">Reference proteome</keyword>
<accession>A0AAY4D633</accession>
<reference evidence="14" key="2">
    <citation type="submission" date="2025-08" db="UniProtKB">
        <authorList>
            <consortium name="Ensembl"/>
        </authorList>
    </citation>
    <scope>IDENTIFICATION</scope>
</reference>
<comment type="subcellular location">
    <subcellularLocation>
        <location evidence="1 12">Membrane</location>
        <topology evidence="1 12">Multi-pass membrane protein</topology>
    </subcellularLocation>
</comment>